<protein>
    <submittedName>
        <fullName evidence="1">Uncharacterized protein</fullName>
    </submittedName>
</protein>
<evidence type="ECO:0000313" key="2">
    <source>
        <dbReference type="Proteomes" id="UP000054549"/>
    </source>
</evidence>
<organism evidence="1 2">
    <name type="scientific">Amanita muscaria (strain Koide BX008)</name>
    <dbReference type="NCBI Taxonomy" id="946122"/>
    <lineage>
        <taxon>Eukaryota</taxon>
        <taxon>Fungi</taxon>
        <taxon>Dikarya</taxon>
        <taxon>Basidiomycota</taxon>
        <taxon>Agaricomycotina</taxon>
        <taxon>Agaricomycetes</taxon>
        <taxon>Agaricomycetidae</taxon>
        <taxon>Agaricales</taxon>
        <taxon>Pluteineae</taxon>
        <taxon>Amanitaceae</taxon>
        <taxon>Amanita</taxon>
    </lineage>
</organism>
<reference evidence="1 2" key="1">
    <citation type="submission" date="2014-04" db="EMBL/GenBank/DDBJ databases">
        <title>Evolutionary Origins and Diversification of the Mycorrhizal Mutualists.</title>
        <authorList>
            <consortium name="DOE Joint Genome Institute"/>
            <consortium name="Mycorrhizal Genomics Consortium"/>
            <person name="Kohler A."/>
            <person name="Kuo A."/>
            <person name="Nagy L.G."/>
            <person name="Floudas D."/>
            <person name="Copeland A."/>
            <person name="Barry K.W."/>
            <person name="Cichocki N."/>
            <person name="Veneault-Fourrey C."/>
            <person name="LaButti K."/>
            <person name="Lindquist E.A."/>
            <person name="Lipzen A."/>
            <person name="Lundell T."/>
            <person name="Morin E."/>
            <person name="Murat C."/>
            <person name="Riley R."/>
            <person name="Ohm R."/>
            <person name="Sun H."/>
            <person name="Tunlid A."/>
            <person name="Henrissat B."/>
            <person name="Grigoriev I.V."/>
            <person name="Hibbett D.S."/>
            <person name="Martin F."/>
        </authorList>
    </citation>
    <scope>NUCLEOTIDE SEQUENCE [LARGE SCALE GENOMIC DNA]</scope>
    <source>
        <strain evidence="1 2">Koide BX008</strain>
    </source>
</reference>
<accession>A0A0C2X5A0</accession>
<sequence>MLPVRIFWWMSINHDISIVYGTVAGGDVQIFNFSVERSFNSAFQIQFTIATGPPRADKTNNYIRHSNIPTSQHKYENEVDN</sequence>
<keyword evidence="2" id="KW-1185">Reference proteome</keyword>
<dbReference type="Proteomes" id="UP000054549">
    <property type="component" value="Unassembled WGS sequence"/>
</dbReference>
<dbReference type="HOGENOM" id="CLU_2573407_0_0_1"/>
<gene>
    <name evidence="1" type="ORF">M378DRAFT_163849</name>
</gene>
<dbReference type="InParanoid" id="A0A0C2X5A0"/>
<dbReference type="AlphaFoldDB" id="A0A0C2X5A0"/>
<dbReference type="EMBL" id="KN818254">
    <property type="protein sequence ID" value="KIL63903.1"/>
    <property type="molecule type" value="Genomic_DNA"/>
</dbReference>
<name>A0A0C2X5A0_AMAMK</name>
<proteinExistence type="predicted"/>
<evidence type="ECO:0000313" key="1">
    <source>
        <dbReference type="EMBL" id="KIL63903.1"/>
    </source>
</evidence>